<gene>
    <name evidence="2" type="ORF">CRG98_044140</name>
</gene>
<comment type="caution">
    <text evidence="2">The sequence shown here is derived from an EMBL/GenBank/DDBJ whole genome shotgun (WGS) entry which is preliminary data.</text>
</comment>
<evidence type="ECO:0000313" key="2">
    <source>
        <dbReference type="EMBL" id="PKI35454.1"/>
    </source>
</evidence>
<keyword evidence="3" id="KW-1185">Reference proteome</keyword>
<dbReference type="EMBL" id="PGOL01005322">
    <property type="protein sequence ID" value="PKI35454.1"/>
    <property type="molecule type" value="Genomic_DNA"/>
</dbReference>
<reference evidence="2 3" key="1">
    <citation type="submission" date="2017-11" db="EMBL/GenBank/DDBJ databases">
        <title>De-novo sequencing of pomegranate (Punica granatum L.) genome.</title>
        <authorList>
            <person name="Akparov Z."/>
            <person name="Amiraslanov A."/>
            <person name="Hajiyeva S."/>
            <person name="Abbasov M."/>
            <person name="Kaur K."/>
            <person name="Hamwieh A."/>
            <person name="Solovyev V."/>
            <person name="Salamov A."/>
            <person name="Braich B."/>
            <person name="Kosarev P."/>
            <person name="Mahmoud A."/>
            <person name="Hajiyev E."/>
            <person name="Babayeva S."/>
            <person name="Izzatullayeva V."/>
            <person name="Mammadov A."/>
            <person name="Mammadov A."/>
            <person name="Sharifova S."/>
            <person name="Ojaghi J."/>
            <person name="Eynullazada K."/>
            <person name="Bayramov B."/>
            <person name="Abdulazimova A."/>
            <person name="Shahmuradov I."/>
        </authorList>
    </citation>
    <scope>NUCLEOTIDE SEQUENCE [LARGE SCALE GENOMIC DNA]</scope>
    <source>
        <strain evidence="3">cv. AG2017</strain>
        <tissue evidence="2">Leaf</tissue>
    </source>
</reference>
<evidence type="ECO:0008006" key="4">
    <source>
        <dbReference type="Google" id="ProtNLM"/>
    </source>
</evidence>
<accession>A0A2I0HUT8</accession>
<organism evidence="2 3">
    <name type="scientific">Punica granatum</name>
    <name type="common">Pomegranate</name>
    <dbReference type="NCBI Taxonomy" id="22663"/>
    <lineage>
        <taxon>Eukaryota</taxon>
        <taxon>Viridiplantae</taxon>
        <taxon>Streptophyta</taxon>
        <taxon>Embryophyta</taxon>
        <taxon>Tracheophyta</taxon>
        <taxon>Spermatophyta</taxon>
        <taxon>Magnoliopsida</taxon>
        <taxon>eudicotyledons</taxon>
        <taxon>Gunneridae</taxon>
        <taxon>Pentapetalae</taxon>
        <taxon>rosids</taxon>
        <taxon>malvids</taxon>
        <taxon>Myrtales</taxon>
        <taxon>Lythraceae</taxon>
        <taxon>Punica</taxon>
    </lineage>
</organism>
<dbReference type="Proteomes" id="UP000233551">
    <property type="component" value="Unassembled WGS sequence"/>
</dbReference>
<feature type="compositionally biased region" description="Low complexity" evidence="1">
    <location>
        <begin position="198"/>
        <end position="213"/>
    </location>
</feature>
<feature type="region of interest" description="Disordered" evidence="1">
    <location>
        <begin position="193"/>
        <end position="223"/>
    </location>
</feature>
<sequence length="241" mass="25756">MADELDTVYSSTREWVDVGCDSNRSSASPEPTSWAPFPNQILLSPRLNWTVSSFTCEWVGVDCNSNRSSVLTLYLHGADLMGLTPQHHRPARVSCISFSVGDDNAVASSNGHPRLYCSCFVYDCNSIELLAGGIGANPGQTGPPRLHQPDPSLPPPQLDRLLLTCEWIGVGYDSNWSSVLCLHLPGADIMDPIPPTPSASSPSSGSSVSAPTTYPVKSPMTSPTSPCFAIRASNLGVQNHN</sequence>
<dbReference type="AlphaFoldDB" id="A0A2I0HUT8"/>
<evidence type="ECO:0000256" key="1">
    <source>
        <dbReference type="SAM" id="MobiDB-lite"/>
    </source>
</evidence>
<protein>
    <recommendedName>
        <fullName evidence="4">Leucine-rich repeat-containing N-terminal plant-type domain-containing protein</fullName>
    </recommendedName>
</protein>
<proteinExistence type="predicted"/>
<name>A0A2I0HUT8_PUNGR</name>
<evidence type="ECO:0000313" key="3">
    <source>
        <dbReference type="Proteomes" id="UP000233551"/>
    </source>
</evidence>